<dbReference type="EMBL" id="JAGFBS010000029">
    <property type="protein sequence ID" value="KAG6372235.1"/>
    <property type="molecule type" value="Genomic_DNA"/>
</dbReference>
<keyword evidence="2" id="KW-1185">Reference proteome</keyword>
<gene>
    <name evidence="1" type="ORF">JVT61DRAFT_8035</name>
</gene>
<dbReference type="AlphaFoldDB" id="A0A8I2YHP4"/>
<proteinExistence type="predicted"/>
<dbReference type="Proteomes" id="UP000683000">
    <property type="component" value="Unassembled WGS sequence"/>
</dbReference>
<reference evidence="1" key="1">
    <citation type="submission" date="2021-03" db="EMBL/GenBank/DDBJ databases">
        <title>Evolutionary innovations through gain and loss of genes in the ectomycorrhizal Boletales.</title>
        <authorList>
            <person name="Wu G."/>
            <person name="Miyauchi S."/>
            <person name="Morin E."/>
            <person name="Yang Z.-L."/>
            <person name="Xu J."/>
            <person name="Martin F.M."/>
        </authorList>
    </citation>
    <scope>NUCLEOTIDE SEQUENCE</scope>
    <source>
        <strain evidence="1">BR01</strain>
    </source>
</reference>
<evidence type="ECO:0000313" key="1">
    <source>
        <dbReference type="EMBL" id="KAG6372235.1"/>
    </source>
</evidence>
<name>A0A8I2YHP4_9AGAM</name>
<dbReference type="OrthoDB" id="2612009at2759"/>
<comment type="caution">
    <text evidence="1">The sequence shown here is derived from an EMBL/GenBank/DDBJ whole genome shotgun (WGS) entry which is preliminary data.</text>
</comment>
<protein>
    <submittedName>
        <fullName evidence="1">Uncharacterized protein</fullName>
    </submittedName>
</protein>
<accession>A0A8I2YHP4</accession>
<sequence length="172" mass="19847">MPDPINLYLHSFHPVETMLNKDCSGSAKHFTRTQRPPKYYFIRADTILQTPTPEMYRFGVATRKCLSFRIPTSPAIHSLRMFSTLKKRGFEFMKPLVADMIQADPAERPNMNEVVSRFAVIRRELNGRKLRARPVGTDEDLFDRIARTTSHWKRRIVFVAKGVSAIPDPPDT</sequence>
<evidence type="ECO:0000313" key="2">
    <source>
        <dbReference type="Proteomes" id="UP000683000"/>
    </source>
</evidence>
<organism evidence="1 2">
    <name type="scientific">Boletus reticuloceps</name>
    <dbReference type="NCBI Taxonomy" id="495285"/>
    <lineage>
        <taxon>Eukaryota</taxon>
        <taxon>Fungi</taxon>
        <taxon>Dikarya</taxon>
        <taxon>Basidiomycota</taxon>
        <taxon>Agaricomycotina</taxon>
        <taxon>Agaricomycetes</taxon>
        <taxon>Agaricomycetidae</taxon>
        <taxon>Boletales</taxon>
        <taxon>Boletineae</taxon>
        <taxon>Boletaceae</taxon>
        <taxon>Boletoideae</taxon>
        <taxon>Boletus</taxon>
    </lineage>
</organism>